<keyword evidence="5" id="KW-0418">Kinase</keyword>
<dbReference type="InterPro" id="IPR004358">
    <property type="entry name" value="Sig_transdc_His_kin-like_C"/>
</dbReference>
<dbReference type="InterPro" id="IPR000700">
    <property type="entry name" value="PAS-assoc_C"/>
</dbReference>
<dbReference type="SMART" id="SM00091">
    <property type="entry name" value="PAS"/>
    <property type="match status" value="1"/>
</dbReference>
<dbReference type="FunFam" id="3.30.565.10:FF:000006">
    <property type="entry name" value="Sensor histidine kinase WalK"/>
    <property type="match status" value="1"/>
</dbReference>
<evidence type="ECO:0000256" key="4">
    <source>
        <dbReference type="ARBA" id="ARBA00022679"/>
    </source>
</evidence>
<feature type="domain" description="PAC" evidence="9">
    <location>
        <begin position="117"/>
        <end position="167"/>
    </location>
</feature>
<dbReference type="PROSITE" id="PS50109">
    <property type="entry name" value="HIS_KIN"/>
    <property type="match status" value="1"/>
</dbReference>
<dbReference type="GO" id="GO:0000155">
    <property type="term" value="F:phosphorelay sensor kinase activity"/>
    <property type="evidence" value="ECO:0007669"/>
    <property type="project" value="InterPro"/>
</dbReference>
<gene>
    <name evidence="10" type="ORF">G3N55_05220</name>
</gene>
<evidence type="ECO:0000256" key="5">
    <source>
        <dbReference type="ARBA" id="ARBA00022777"/>
    </source>
</evidence>
<dbReference type="SUPFAM" id="SSF47384">
    <property type="entry name" value="Homodimeric domain of signal transducing histidine kinase"/>
    <property type="match status" value="1"/>
</dbReference>
<evidence type="ECO:0000256" key="6">
    <source>
        <dbReference type="SAM" id="Coils"/>
    </source>
</evidence>
<evidence type="ECO:0000259" key="7">
    <source>
        <dbReference type="PROSITE" id="PS50109"/>
    </source>
</evidence>
<evidence type="ECO:0000259" key="8">
    <source>
        <dbReference type="PROSITE" id="PS50112"/>
    </source>
</evidence>
<evidence type="ECO:0000256" key="2">
    <source>
        <dbReference type="ARBA" id="ARBA00012438"/>
    </source>
</evidence>
<keyword evidence="3" id="KW-0597">Phosphoprotein</keyword>
<dbReference type="Pfam" id="PF02518">
    <property type="entry name" value="HATPase_c"/>
    <property type="match status" value="1"/>
</dbReference>
<dbReference type="Proteomes" id="UP000469346">
    <property type="component" value="Unassembled WGS sequence"/>
</dbReference>
<dbReference type="NCBIfam" id="TIGR00229">
    <property type="entry name" value="sensory_box"/>
    <property type="match status" value="1"/>
</dbReference>
<dbReference type="SMART" id="SM00388">
    <property type="entry name" value="HisKA"/>
    <property type="match status" value="1"/>
</dbReference>
<dbReference type="PROSITE" id="PS50113">
    <property type="entry name" value="PAC"/>
    <property type="match status" value="1"/>
</dbReference>
<dbReference type="Gene3D" id="3.30.565.10">
    <property type="entry name" value="Histidine kinase-like ATPase, C-terminal domain"/>
    <property type="match status" value="1"/>
</dbReference>
<dbReference type="SMART" id="SM00387">
    <property type="entry name" value="HATPase_c"/>
    <property type="match status" value="1"/>
</dbReference>
<name>A0A6N9TQ59_DISTH</name>
<dbReference type="PRINTS" id="PR00344">
    <property type="entry name" value="BCTRLSENSOR"/>
</dbReference>
<keyword evidence="11" id="KW-1185">Reference proteome</keyword>
<evidence type="ECO:0000313" key="11">
    <source>
        <dbReference type="Proteomes" id="UP000469346"/>
    </source>
</evidence>
<dbReference type="InterPro" id="IPR035965">
    <property type="entry name" value="PAS-like_dom_sf"/>
</dbReference>
<dbReference type="EMBL" id="JAAGRR010000043">
    <property type="protein sequence ID" value="NDY42243.1"/>
    <property type="molecule type" value="Genomic_DNA"/>
</dbReference>
<dbReference type="InterPro" id="IPR005467">
    <property type="entry name" value="His_kinase_dom"/>
</dbReference>
<dbReference type="InterPro" id="IPR036890">
    <property type="entry name" value="HATPase_C_sf"/>
</dbReference>
<dbReference type="PROSITE" id="PS50112">
    <property type="entry name" value="PAS"/>
    <property type="match status" value="1"/>
</dbReference>
<feature type="non-terminal residue" evidence="10">
    <location>
        <position position="403"/>
    </location>
</feature>
<reference evidence="10 11" key="1">
    <citation type="submission" date="2020-02" db="EMBL/GenBank/DDBJ databases">
        <title>Comparative genomics of sulfur disproportionating microorganisms.</title>
        <authorList>
            <person name="Ward L.M."/>
            <person name="Bertran E."/>
            <person name="Johnston D.T."/>
        </authorList>
    </citation>
    <scope>NUCLEOTIDE SEQUENCE [LARGE SCALE GENOMIC DNA]</scope>
    <source>
        <strain evidence="10 11">DSM 100025</strain>
    </source>
</reference>
<dbReference type="PANTHER" id="PTHR43304:SF1">
    <property type="entry name" value="PAC DOMAIN-CONTAINING PROTEIN"/>
    <property type="match status" value="1"/>
</dbReference>
<dbReference type="InterPro" id="IPR036097">
    <property type="entry name" value="HisK_dim/P_sf"/>
</dbReference>
<keyword evidence="6" id="KW-0175">Coiled coil</keyword>
<dbReference type="InterPro" id="IPR003661">
    <property type="entry name" value="HisK_dim/P_dom"/>
</dbReference>
<proteinExistence type="predicted"/>
<feature type="domain" description="Histidine kinase" evidence="7">
    <location>
        <begin position="185"/>
        <end position="398"/>
    </location>
</feature>
<dbReference type="Pfam" id="PF00512">
    <property type="entry name" value="HisKA"/>
    <property type="match status" value="1"/>
</dbReference>
<dbReference type="CDD" id="cd00082">
    <property type="entry name" value="HisKA"/>
    <property type="match status" value="1"/>
</dbReference>
<dbReference type="InterPro" id="IPR000014">
    <property type="entry name" value="PAS"/>
</dbReference>
<evidence type="ECO:0000313" key="10">
    <source>
        <dbReference type="EMBL" id="NDY42243.1"/>
    </source>
</evidence>
<keyword evidence="4" id="KW-0808">Transferase</keyword>
<sequence length="403" mass="45282">MRDQDKTKDVLIRELQVLRAKVDELKTLEHKCLVAAEQLHRERASYEAIFESVNDAILVLDMDSGRILEVNRKGLEMFGHPPSRLKKMKLEALGAEDPPHGGEDVPGRLRAAAEAPQLFEWLVQDRAGRRFWVEVNLKRALMSGKDRILAVVRDIQNRKAEEERLRRFAAELERSNRELEQFARVASHDLQEPLITIIGLLQLLARKYAAGLPPKGREILDRAEQGARHLQHLIQDLLAYSRVDAARAHPEPVDCERVLGQVLEALDGSIRESGARVTHDPLPRVTGDPSLLFQLFQNLISNAIKFRGEAPPRVHVSAAREDGRWVFSVADNGIGIAPKDFDRIFDIFQRLHPRRKYPGTGIGLSTCKKIVDLHGGRIWVESEPGRGATFRFTLAGGPGSLPA</sequence>
<evidence type="ECO:0000256" key="3">
    <source>
        <dbReference type="ARBA" id="ARBA00022553"/>
    </source>
</evidence>
<comment type="caution">
    <text evidence="10">The sequence shown here is derived from an EMBL/GenBank/DDBJ whole genome shotgun (WGS) entry which is preliminary data.</text>
</comment>
<dbReference type="SUPFAM" id="SSF55874">
    <property type="entry name" value="ATPase domain of HSP90 chaperone/DNA topoisomerase II/histidine kinase"/>
    <property type="match status" value="1"/>
</dbReference>
<dbReference type="Gene3D" id="3.30.450.20">
    <property type="entry name" value="PAS domain"/>
    <property type="match status" value="1"/>
</dbReference>
<dbReference type="Pfam" id="PF13188">
    <property type="entry name" value="PAS_8"/>
    <property type="match status" value="1"/>
</dbReference>
<feature type="domain" description="PAS" evidence="8">
    <location>
        <begin position="42"/>
        <end position="85"/>
    </location>
</feature>
<dbReference type="SUPFAM" id="SSF55785">
    <property type="entry name" value="PYP-like sensor domain (PAS domain)"/>
    <property type="match status" value="1"/>
</dbReference>
<organism evidence="10 11">
    <name type="scientific">Dissulfurirhabdus thermomarina</name>
    <dbReference type="NCBI Taxonomy" id="1765737"/>
    <lineage>
        <taxon>Bacteria</taxon>
        <taxon>Deltaproteobacteria</taxon>
        <taxon>Dissulfurirhabdaceae</taxon>
        <taxon>Dissulfurirhabdus</taxon>
    </lineage>
</organism>
<dbReference type="AlphaFoldDB" id="A0A6N9TQ59"/>
<evidence type="ECO:0000259" key="9">
    <source>
        <dbReference type="PROSITE" id="PS50113"/>
    </source>
</evidence>
<dbReference type="PANTHER" id="PTHR43304">
    <property type="entry name" value="PHYTOCHROME-LIKE PROTEIN CPH1"/>
    <property type="match status" value="1"/>
</dbReference>
<accession>A0A6N9TQ59</accession>
<dbReference type="Gene3D" id="1.10.287.130">
    <property type="match status" value="1"/>
</dbReference>
<comment type="catalytic activity">
    <reaction evidence="1">
        <text>ATP + protein L-histidine = ADP + protein N-phospho-L-histidine.</text>
        <dbReference type="EC" id="2.7.13.3"/>
    </reaction>
</comment>
<dbReference type="InterPro" id="IPR052162">
    <property type="entry name" value="Sensor_kinase/Photoreceptor"/>
</dbReference>
<dbReference type="RefSeq" id="WP_163298387.1">
    <property type="nucleotide sequence ID" value="NZ_JAAGRR010000043.1"/>
</dbReference>
<protein>
    <recommendedName>
        <fullName evidence="2">histidine kinase</fullName>
        <ecNumber evidence="2">2.7.13.3</ecNumber>
    </recommendedName>
</protein>
<feature type="coiled-coil region" evidence="6">
    <location>
        <begin position="158"/>
        <end position="185"/>
    </location>
</feature>
<dbReference type="CDD" id="cd00130">
    <property type="entry name" value="PAS"/>
    <property type="match status" value="1"/>
</dbReference>
<dbReference type="InterPro" id="IPR003594">
    <property type="entry name" value="HATPase_dom"/>
</dbReference>
<dbReference type="EC" id="2.7.13.3" evidence="2"/>
<evidence type="ECO:0000256" key="1">
    <source>
        <dbReference type="ARBA" id="ARBA00000085"/>
    </source>
</evidence>